<evidence type="ECO:0000256" key="2">
    <source>
        <dbReference type="SAM" id="Phobius"/>
    </source>
</evidence>
<dbReference type="Proteomes" id="UP001309876">
    <property type="component" value="Unassembled WGS sequence"/>
</dbReference>
<evidence type="ECO:0000313" key="4">
    <source>
        <dbReference type="EMBL" id="KAK5086844.1"/>
    </source>
</evidence>
<protein>
    <recommendedName>
        <fullName evidence="3">DUF6594 domain-containing protein</fullName>
    </recommendedName>
</protein>
<dbReference type="InterPro" id="IPR046529">
    <property type="entry name" value="DUF6594"/>
</dbReference>
<feature type="region of interest" description="Disordered" evidence="1">
    <location>
        <begin position="1"/>
        <end position="113"/>
    </location>
</feature>
<reference evidence="4 5" key="1">
    <citation type="submission" date="2023-08" db="EMBL/GenBank/DDBJ databases">
        <title>Black Yeasts Isolated from many extreme environments.</title>
        <authorList>
            <person name="Coleine C."/>
            <person name="Stajich J.E."/>
            <person name="Selbmann L."/>
        </authorList>
    </citation>
    <scope>NUCLEOTIDE SEQUENCE [LARGE SCALE GENOMIC DNA]</scope>
    <source>
        <strain evidence="4 5">CCFEE 5910</strain>
    </source>
</reference>
<dbReference type="Pfam" id="PF20237">
    <property type="entry name" value="DUF6594"/>
    <property type="match status" value="1"/>
</dbReference>
<feature type="compositionally biased region" description="Polar residues" evidence="1">
    <location>
        <begin position="16"/>
        <end position="28"/>
    </location>
</feature>
<keyword evidence="5" id="KW-1185">Reference proteome</keyword>
<name>A0AAN7T287_9EURO</name>
<accession>A0AAN7T287</accession>
<dbReference type="AlphaFoldDB" id="A0AAN7T287"/>
<evidence type="ECO:0000256" key="1">
    <source>
        <dbReference type="SAM" id="MobiDB-lite"/>
    </source>
</evidence>
<feature type="compositionally biased region" description="Basic and acidic residues" evidence="1">
    <location>
        <begin position="84"/>
        <end position="101"/>
    </location>
</feature>
<proteinExistence type="predicted"/>
<keyword evidence="2" id="KW-1133">Transmembrane helix</keyword>
<sequence length="508" mass="57671">MFVTTRDAGVRRRNRVYSNNKTARSSKVSLLTISTTGSGGSNSTITQESYDRSHKTKKRRSRDQRSRRQNDEGVGSGDVFDFLVDDKSKSQESLSEMKDGKSPAPIEGNDSDSIQDEAVSNNPGIVVHLDEAEAETEPEPEGYYRSMSDSGISMGSCSSITGLTPHLPVLHEELPSRHQSEPLQGNEIAMIDPRWTWSTSSPQPYPDGFIPPPCPPPPPAVVYDVPMYQPYPYPPYTPPYATPPRVTEDEKRGPYINIREPAGQVSKPTCFRSFSKLSTRLLLQMQDDIADLEEELRDLDTEVDTTEQSFDHDSSSSSSQDQRREKKNRETEIYQELHAQLDQYYHALEMMQKVEDISKPAVTSDLTKYYQWLEDRITDSSNTRRLVGNDLRKFSTLKEREVQSTQCIQPYSLAYTALVNAVIPLIIFKGIKGVLNRLIVLLLFVVVGAVVQERMHKKFGREELKQQQCSVSASRFIDCTTAWLGLRLSMLDYWWLLVVKEEQIMGYQ</sequence>
<comment type="caution">
    <text evidence="4">The sequence shown here is derived from an EMBL/GenBank/DDBJ whole genome shotgun (WGS) entry which is preliminary data.</text>
</comment>
<organism evidence="4 5">
    <name type="scientific">Lithohypha guttulata</name>
    <dbReference type="NCBI Taxonomy" id="1690604"/>
    <lineage>
        <taxon>Eukaryota</taxon>
        <taxon>Fungi</taxon>
        <taxon>Dikarya</taxon>
        <taxon>Ascomycota</taxon>
        <taxon>Pezizomycotina</taxon>
        <taxon>Eurotiomycetes</taxon>
        <taxon>Chaetothyriomycetidae</taxon>
        <taxon>Chaetothyriales</taxon>
        <taxon>Trichomeriaceae</taxon>
        <taxon>Lithohypha</taxon>
    </lineage>
</organism>
<feature type="compositionally biased region" description="Low complexity" evidence="1">
    <location>
        <begin position="29"/>
        <end position="46"/>
    </location>
</feature>
<evidence type="ECO:0000313" key="5">
    <source>
        <dbReference type="Proteomes" id="UP001309876"/>
    </source>
</evidence>
<feature type="domain" description="DUF6594" evidence="3">
    <location>
        <begin position="268"/>
        <end position="450"/>
    </location>
</feature>
<dbReference type="PANTHER" id="PTHR34502">
    <property type="entry name" value="DUF6594 DOMAIN-CONTAINING PROTEIN-RELATED"/>
    <property type="match status" value="1"/>
</dbReference>
<evidence type="ECO:0000259" key="3">
    <source>
        <dbReference type="Pfam" id="PF20237"/>
    </source>
</evidence>
<feature type="region of interest" description="Disordered" evidence="1">
    <location>
        <begin position="302"/>
        <end position="329"/>
    </location>
</feature>
<keyword evidence="2" id="KW-0812">Transmembrane</keyword>
<dbReference type="EMBL" id="JAVRRJ010000003">
    <property type="protein sequence ID" value="KAK5086844.1"/>
    <property type="molecule type" value="Genomic_DNA"/>
</dbReference>
<dbReference type="PANTHER" id="PTHR34502:SF5">
    <property type="entry name" value="DUF6594 DOMAIN-CONTAINING PROTEIN"/>
    <property type="match status" value="1"/>
</dbReference>
<feature type="transmembrane region" description="Helical" evidence="2">
    <location>
        <begin position="434"/>
        <end position="451"/>
    </location>
</feature>
<keyword evidence="2" id="KW-0472">Membrane</keyword>
<gene>
    <name evidence="4" type="ORF">LTR05_004013</name>
</gene>